<dbReference type="GO" id="GO:0019369">
    <property type="term" value="P:arachidonate metabolic process"/>
    <property type="evidence" value="ECO:0007669"/>
    <property type="project" value="TreeGrafter"/>
</dbReference>
<feature type="region of interest" description="Disordered" evidence="15">
    <location>
        <begin position="638"/>
        <end position="665"/>
    </location>
</feature>
<evidence type="ECO:0000259" key="16">
    <source>
        <dbReference type="Pfam" id="PF01764"/>
    </source>
</evidence>
<evidence type="ECO:0000256" key="6">
    <source>
        <dbReference type="ARBA" id="ARBA00022723"/>
    </source>
</evidence>
<dbReference type="PANTHER" id="PTHR45792:SF7">
    <property type="entry name" value="PUTATIVE (AFU_ORTHOLOGUE AFUA_6G02710)-RELATED"/>
    <property type="match status" value="1"/>
</dbReference>
<keyword evidence="10" id="KW-1133">Transmembrane helix</keyword>
<evidence type="ECO:0000256" key="8">
    <source>
        <dbReference type="ARBA" id="ARBA00022837"/>
    </source>
</evidence>
<keyword evidence="18" id="KW-1185">Reference proteome</keyword>
<dbReference type="InterPro" id="IPR029058">
    <property type="entry name" value="AB_hydrolase_fold"/>
</dbReference>
<feature type="compositionally biased region" description="Polar residues" evidence="15">
    <location>
        <begin position="569"/>
        <end position="581"/>
    </location>
</feature>
<dbReference type="GO" id="GO:0046872">
    <property type="term" value="F:metal ion binding"/>
    <property type="evidence" value="ECO:0007669"/>
    <property type="project" value="UniProtKB-KW"/>
</dbReference>
<comment type="caution">
    <text evidence="17">The sequence shown here is derived from an EMBL/GenBank/DDBJ whole genome shotgun (WGS) entry which is preliminary data.</text>
</comment>
<keyword evidence="3" id="KW-1003">Cell membrane</keyword>
<proteinExistence type="predicted"/>
<keyword evidence="4" id="KW-0597">Phosphoprotein</keyword>
<dbReference type="GO" id="GO:0046340">
    <property type="term" value="P:diacylglycerol catabolic process"/>
    <property type="evidence" value="ECO:0007669"/>
    <property type="project" value="TreeGrafter"/>
</dbReference>
<organism evidence="17 18">
    <name type="scientific">Polytolypa hystricis (strain UAMH7299)</name>
    <dbReference type="NCBI Taxonomy" id="1447883"/>
    <lineage>
        <taxon>Eukaryota</taxon>
        <taxon>Fungi</taxon>
        <taxon>Dikarya</taxon>
        <taxon>Ascomycota</taxon>
        <taxon>Pezizomycotina</taxon>
        <taxon>Eurotiomycetes</taxon>
        <taxon>Eurotiomycetidae</taxon>
        <taxon>Onygenales</taxon>
        <taxon>Onygenales incertae sedis</taxon>
        <taxon>Polytolypa</taxon>
    </lineage>
</organism>
<accession>A0A2B7WH37</accession>
<feature type="compositionally biased region" description="Polar residues" evidence="15">
    <location>
        <begin position="516"/>
        <end position="525"/>
    </location>
</feature>
<feature type="region of interest" description="Disordered" evidence="15">
    <location>
        <begin position="461"/>
        <end position="611"/>
    </location>
</feature>
<keyword evidence="5" id="KW-0812">Transmembrane</keyword>
<dbReference type="AlphaFoldDB" id="A0A2B7WH37"/>
<dbReference type="Gene3D" id="3.40.50.1820">
    <property type="entry name" value="alpha/beta hydrolase"/>
    <property type="match status" value="1"/>
</dbReference>
<evidence type="ECO:0000256" key="3">
    <source>
        <dbReference type="ARBA" id="ARBA00022475"/>
    </source>
</evidence>
<feature type="domain" description="Fungal lipase-type" evidence="16">
    <location>
        <begin position="838"/>
        <end position="943"/>
    </location>
</feature>
<evidence type="ECO:0000256" key="5">
    <source>
        <dbReference type="ARBA" id="ARBA00022692"/>
    </source>
</evidence>
<keyword evidence="7" id="KW-0378">Hydrolase</keyword>
<comment type="catalytic activity">
    <reaction evidence="13">
        <text>a 1,2-diacyl-sn-glycerol + H2O = a 2-acylglycerol + a fatty acid + H(+)</text>
        <dbReference type="Rhea" id="RHEA:33275"/>
        <dbReference type="ChEBI" id="CHEBI:15377"/>
        <dbReference type="ChEBI" id="CHEBI:15378"/>
        <dbReference type="ChEBI" id="CHEBI:17389"/>
        <dbReference type="ChEBI" id="CHEBI:17815"/>
        <dbReference type="ChEBI" id="CHEBI:28868"/>
        <dbReference type="EC" id="3.1.1.116"/>
    </reaction>
    <physiologicalReaction direction="left-to-right" evidence="13">
        <dbReference type="Rhea" id="RHEA:33276"/>
    </physiologicalReaction>
</comment>
<comment type="cofactor">
    <cofactor evidence="1">
        <name>Ca(2+)</name>
        <dbReference type="ChEBI" id="CHEBI:29108"/>
    </cofactor>
</comment>
<evidence type="ECO:0000256" key="15">
    <source>
        <dbReference type="SAM" id="MobiDB-lite"/>
    </source>
</evidence>
<dbReference type="EMBL" id="PDNA01000395">
    <property type="protein sequence ID" value="PGG95884.1"/>
    <property type="molecule type" value="Genomic_DNA"/>
</dbReference>
<comment type="subcellular location">
    <subcellularLocation>
        <location evidence="2">Cell membrane</location>
        <topology evidence="2">Multi-pass membrane protein</topology>
    </subcellularLocation>
</comment>
<dbReference type="Pfam" id="PF01764">
    <property type="entry name" value="Lipase_3"/>
    <property type="match status" value="1"/>
</dbReference>
<gene>
    <name evidence="17" type="ORF">AJ80_09902</name>
</gene>
<evidence type="ECO:0000313" key="17">
    <source>
        <dbReference type="EMBL" id="PGG95884.1"/>
    </source>
</evidence>
<keyword evidence="6" id="KW-0479">Metal-binding</keyword>
<keyword evidence="8" id="KW-0106">Calcium</keyword>
<evidence type="ECO:0000256" key="12">
    <source>
        <dbReference type="ARBA" id="ARBA00023136"/>
    </source>
</evidence>
<evidence type="ECO:0000256" key="14">
    <source>
        <dbReference type="ARBA" id="ARBA00026104"/>
    </source>
</evidence>
<dbReference type="GO" id="GO:0005886">
    <property type="term" value="C:plasma membrane"/>
    <property type="evidence" value="ECO:0007669"/>
    <property type="project" value="UniProtKB-SubCell"/>
</dbReference>
<feature type="compositionally biased region" description="Polar residues" evidence="15">
    <location>
        <begin position="484"/>
        <end position="496"/>
    </location>
</feature>
<dbReference type="SUPFAM" id="SSF53474">
    <property type="entry name" value="alpha/beta-Hydrolases"/>
    <property type="match status" value="1"/>
</dbReference>
<evidence type="ECO:0000256" key="10">
    <source>
        <dbReference type="ARBA" id="ARBA00022989"/>
    </source>
</evidence>
<dbReference type="EC" id="3.1.1.116" evidence="14"/>
<reference evidence="17 18" key="1">
    <citation type="submission" date="2017-10" db="EMBL/GenBank/DDBJ databases">
        <title>Comparative genomics in systemic dimorphic fungi from Ajellomycetaceae.</title>
        <authorList>
            <person name="Munoz J.F."/>
            <person name="Mcewen J.G."/>
            <person name="Clay O.K."/>
            <person name="Cuomo C.A."/>
        </authorList>
    </citation>
    <scope>NUCLEOTIDE SEQUENCE [LARGE SCALE GENOMIC DNA]</scope>
    <source>
        <strain evidence="17 18">UAMH7299</strain>
    </source>
</reference>
<evidence type="ECO:0000256" key="9">
    <source>
        <dbReference type="ARBA" id="ARBA00022963"/>
    </source>
</evidence>
<evidence type="ECO:0000313" key="18">
    <source>
        <dbReference type="Proteomes" id="UP000224634"/>
    </source>
</evidence>
<dbReference type="InterPro" id="IPR052214">
    <property type="entry name" value="DAG_Lipase-Related"/>
</dbReference>
<evidence type="ECO:0000256" key="2">
    <source>
        <dbReference type="ARBA" id="ARBA00004651"/>
    </source>
</evidence>
<protein>
    <recommendedName>
        <fullName evidence="14">sn-1-specific diacylglycerol lipase</fullName>
        <ecNumber evidence="14">3.1.1.116</ecNumber>
    </recommendedName>
</protein>
<dbReference type="Proteomes" id="UP000224634">
    <property type="component" value="Unassembled WGS sequence"/>
</dbReference>
<evidence type="ECO:0000256" key="11">
    <source>
        <dbReference type="ARBA" id="ARBA00023098"/>
    </source>
</evidence>
<dbReference type="PANTHER" id="PTHR45792">
    <property type="entry name" value="DIACYLGLYCEROL LIPASE HOMOLOG-RELATED"/>
    <property type="match status" value="1"/>
</dbReference>
<keyword evidence="11" id="KW-0443">Lipid metabolism</keyword>
<evidence type="ECO:0000256" key="1">
    <source>
        <dbReference type="ARBA" id="ARBA00001913"/>
    </source>
</evidence>
<dbReference type="CDD" id="cd00519">
    <property type="entry name" value="Lipase_3"/>
    <property type="match status" value="1"/>
</dbReference>
<feature type="compositionally biased region" description="Polar residues" evidence="15">
    <location>
        <begin position="599"/>
        <end position="611"/>
    </location>
</feature>
<keyword evidence="12" id="KW-0472">Membrane</keyword>
<feature type="compositionally biased region" description="Polar residues" evidence="15">
    <location>
        <begin position="464"/>
        <end position="476"/>
    </location>
</feature>
<keyword evidence="9" id="KW-0442">Lipid degradation</keyword>
<feature type="compositionally biased region" description="Basic and acidic residues" evidence="15">
    <location>
        <begin position="556"/>
        <end position="568"/>
    </location>
</feature>
<evidence type="ECO:0000256" key="7">
    <source>
        <dbReference type="ARBA" id="ARBA00022801"/>
    </source>
</evidence>
<dbReference type="InterPro" id="IPR002921">
    <property type="entry name" value="Fungal_lipase-type"/>
</dbReference>
<dbReference type="STRING" id="1447883.A0A2B7WH37"/>
<sequence length="1170" mass="126906">MPTSADNPDHTAIAQRKGDHETDDALALQNAANQLAQTSSSTLLPRPVASLVSFFTQSTSLSLRVGTFLGGFALNSARATTLTGLELSRAVVEGILVRAGRDVSLRSTGEYARNEAESILERSLATLHSTITSASFFASASFHLSSVTLSSFSAFSQNLLSTLDAILGSTESSRAIAAIITLIRREFRNGDSGIGGERVGVGDLLVGSIGFALLQRWGRRATEREIKEHGDEEMIWDIVILDNGSRADVVGTQQTAYTTGLNEDTDDLPKRPASFFSLEDGEEDEGFEAVERNGRSPNVIGQLVPHVSLPADRQHSLTDEEIRTYIMNQLPKGARASIRTDTVTSRTITVDVFDHDLVDINPPPGTAVVEERFNHFQDTGVDDTSSLAMTLPKHTVVFRTALNQSQRADLCPQPVSGLLEDIDDEATLFRNNQHHAMQEASLPSLDVSTTSLLDQIDDLAAASPDNSGTTSPISDSETVKETFGKSSLSKMTQKAKSNTEEKLRHIPQLKKISKSFGHSASSHDSPQGAAKSDKENFPSQKATGKSLLKKPASIMKAREASRPFEKKSNTPNQNSGNTLPSSARKRKSTSPKRSPRDAVTSSPSGQPTQSLSKAGYYVNNEESVEAYVAQTDAYSLRSVEGRPKTPTYSRGHMRSSSRLARSRSEKDISLLLDESGRPRTPVTGQRGPYSASLAPSMYSLAATGSETSLLLAVRPAKSAYEDQAMISTLRNNGYVPDMFPDNHLVKNIHRFCCFSSASYGSNFLRVMGISTGSQKWQEADVDHHEHNSFSNHTGLPASTILLSSFVDPAGGSNAAGETAEGFPLVHYLSLDHDSKAVVLTLRGTWGFEDILTDMTCDYDDLHWLGRTWQVHKGMHASARRLLEGGGGRVMATIKAALEEFTDYGVIFCGHSLGGGVAALLATLISRPKDPETPGPAFVTASKPSGTLRLTPGQTSTTTQPGPFFLPPGRPIHVYAYGPPAVMSPSLQRVTRGLITTVVNGQDVVPSLSLGVLHDFHALSLAFKSDISDTKTHIRSRIWENITQSLIHKFYINQPPILIHAGDGMGEDSWAWSTLKSLRESLVSTKLLPPGEVFAVETMRVLQRDAFTLDSSNPDGYPRLGRPATRVQLKFVRDVEARFRELRFGSGMFGDHSPARYEANLAVLARGVLED</sequence>
<evidence type="ECO:0000256" key="4">
    <source>
        <dbReference type="ARBA" id="ARBA00022553"/>
    </source>
</evidence>
<name>A0A2B7WH37_POLH7</name>
<dbReference type="OrthoDB" id="438440at2759"/>
<dbReference type="GO" id="GO:0016298">
    <property type="term" value="F:lipase activity"/>
    <property type="evidence" value="ECO:0007669"/>
    <property type="project" value="TreeGrafter"/>
</dbReference>
<evidence type="ECO:0000256" key="13">
    <source>
        <dbReference type="ARBA" id="ARBA00024531"/>
    </source>
</evidence>